<name>A0A097SSQ0_9BACT</name>
<organism evidence="1 2">
    <name type="scientific">Candidatus Malacoplasma girerdii</name>
    <dbReference type="NCBI Taxonomy" id="1318617"/>
    <lineage>
        <taxon>Bacteria</taxon>
        <taxon>Bacillati</taxon>
        <taxon>Mycoplasmatota</taxon>
        <taxon>Mycoplasmoidales</taxon>
        <taxon>Mycoplasmoidaceae</taxon>
        <taxon>Malacoplasma</taxon>
    </lineage>
</organism>
<sequence length="285" mass="34489">MVKANNKYEQKAIELLVKVVKNIDIDDILSIRYQSNGYTNHSYVITLKNKQRYVVRIGLIDQWLKRDNEALVLELIKQIKDAFNVLYFDSQSGDMVRLYISGITPGKKTVTNYDFLDALSNKLQKIHGIKYSNKDKILRNDFYIYKEFDHNIEKKYSSYFYECLSEFEKTIPLTFCHNDFSPWNMIYQKKTKQLTFIDFEWSRLNFPHFDLVNFIKEANIHNTEYETYLLKKYDPNIDHVTITKFLYISCYFSFVWSYSMYQYKYITSYRKRMLSMIKKLYKELH</sequence>
<gene>
    <name evidence="1" type="ORF">MGM1_2340</name>
</gene>
<dbReference type="eggNOG" id="COG0510">
    <property type="taxonomic scope" value="Bacteria"/>
</dbReference>
<reference evidence="1 2" key="1">
    <citation type="journal article" date="2014" name="PLoS ONE">
        <title>An emerging Mycoplasma associated with trichomoniasis, vaginal infection and disease.</title>
        <authorList>
            <consortium name="Vaginal Microbiome Consortium"/>
            <person name="Fettweis J.M."/>
            <person name="Serrano M.G."/>
            <person name="Huang B."/>
            <person name="Brooks J.P."/>
            <person name="Glascock A.L."/>
            <person name="Sheth N.U."/>
            <person name="Strauss J.F.III."/>
            <person name="Jefferson K.K."/>
            <person name="Buck G.A."/>
        </authorList>
    </citation>
    <scope>NUCLEOTIDE SEQUENCE [LARGE SCALE GENOMIC DNA]</scope>
    <source>
        <strain evidence="1 2">VCU_M1</strain>
    </source>
</reference>
<dbReference type="PANTHER" id="PTHR22603">
    <property type="entry name" value="CHOLINE/ETHANOALAMINE KINASE"/>
    <property type="match status" value="1"/>
</dbReference>
<keyword evidence="2" id="KW-1185">Reference proteome</keyword>
<dbReference type="Pfam" id="PF01633">
    <property type="entry name" value="Choline_kinase"/>
    <property type="match status" value="1"/>
</dbReference>
<evidence type="ECO:0000313" key="2">
    <source>
        <dbReference type="Proteomes" id="UP000030066"/>
    </source>
</evidence>
<dbReference type="InterPro" id="IPR011009">
    <property type="entry name" value="Kinase-like_dom_sf"/>
</dbReference>
<keyword evidence="1" id="KW-0418">Kinase</keyword>
<dbReference type="GO" id="GO:0006646">
    <property type="term" value="P:phosphatidylethanolamine biosynthetic process"/>
    <property type="evidence" value="ECO:0007669"/>
    <property type="project" value="TreeGrafter"/>
</dbReference>
<dbReference type="Gene3D" id="3.90.1200.10">
    <property type="match status" value="1"/>
</dbReference>
<dbReference type="STRING" id="1318617.MGM1_2340"/>
<protein>
    <submittedName>
        <fullName evidence="1">Choline kinase</fullName>
    </submittedName>
</protein>
<dbReference type="KEGG" id="mgj:MGM1_2340"/>
<dbReference type="GO" id="GO:0005737">
    <property type="term" value="C:cytoplasm"/>
    <property type="evidence" value="ECO:0007669"/>
    <property type="project" value="TreeGrafter"/>
</dbReference>
<dbReference type="Gene3D" id="3.30.200.20">
    <property type="entry name" value="Phosphorylase Kinase, domain 1"/>
    <property type="match status" value="1"/>
</dbReference>
<keyword evidence="1" id="KW-0808">Transferase</keyword>
<dbReference type="GO" id="GO:0004305">
    <property type="term" value="F:ethanolamine kinase activity"/>
    <property type="evidence" value="ECO:0007669"/>
    <property type="project" value="TreeGrafter"/>
</dbReference>
<dbReference type="SUPFAM" id="SSF56112">
    <property type="entry name" value="Protein kinase-like (PK-like)"/>
    <property type="match status" value="1"/>
</dbReference>
<dbReference type="Proteomes" id="UP000030066">
    <property type="component" value="Chromosome"/>
</dbReference>
<dbReference type="HOGENOM" id="CLU_089619_0_0_14"/>
<proteinExistence type="predicted"/>
<dbReference type="AlphaFoldDB" id="A0A097SSQ0"/>
<dbReference type="EMBL" id="CP007711">
    <property type="protein sequence ID" value="AIV03610.1"/>
    <property type="molecule type" value="Genomic_DNA"/>
</dbReference>
<dbReference type="PANTHER" id="PTHR22603:SF66">
    <property type="entry name" value="ETHANOLAMINE KINASE"/>
    <property type="match status" value="1"/>
</dbReference>
<evidence type="ECO:0000313" key="1">
    <source>
        <dbReference type="EMBL" id="AIV03610.1"/>
    </source>
</evidence>
<accession>A0A097SSQ0</accession>